<evidence type="ECO:0000256" key="9">
    <source>
        <dbReference type="ARBA" id="ARBA00023209"/>
    </source>
</evidence>
<dbReference type="PANTHER" id="PTHR14269:SF62">
    <property type="entry name" value="CDP-DIACYLGLYCEROL--GLYCEROL-3-PHOSPHATE 3-PHOSPHATIDYLTRANSFERASE 1, CHLOROPLASTIC"/>
    <property type="match status" value="1"/>
</dbReference>
<proteinExistence type="inferred from homology"/>
<dbReference type="EMBL" id="VFOS01000001">
    <property type="protein sequence ID" value="TQL64387.1"/>
    <property type="molecule type" value="Genomic_DNA"/>
</dbReference>
<comment type="similarity">
    <text evidence="2 11">Belongs to the CDP-alcohol phosphatidyltransferase class-I family.</text>
</comment>
<accession>A0A542ZVJ6</accession>
<dbReference type="GO" id="GO:0008444">
    <property type="term" value="F:CDP-diacylglycerol-glycerol-3-phosphate 3-phosphatidyltransferase activity"/>
    <property type="evidence" value="ECO:0007669"/>
    <property type="project" value="InterPro"/>
</dbReference>
<keyword evidence="9" id="KW-0594">Phospholipid biosynthesis</keyword>
<dbReference type="UniPathway" id="UPA00085"/>
<dbReference type="Gene3D" id="1.20.120.1760">
    <property type="match status" value="1"/>
</dbReference>
<evidence type="ECO:0000256" key="10">
    <source>
        <dbReference type="ARBA" id="ARBA00023264"/>
    </source>
</evidence>
<keyword evidence="3" id="KW-0444">Lipid biosynthesis</keyword>
<dbReference type="PANTHER" id="PTHR14269">
    <property type="entry name" value="CDP-DIACYLGLYCEROL--GLYCEROL-3-PHOSPHATE 3-PHOSPHATIDYLTRANSFERASE-RELATED"/>
    <property type="match status" value="1"/>
</dbReference>
<dbReference type="InterPro" id="IPR000462">
    <property type="entry name" value="CDP-OH_P_trans"/>
</dbReference>
<reference evidence="13 14" key="1">
    <citation type="submission" date="2019-06" db="EMBL/GenBank/DDBJ databases">
        <title>Sequencing the genomes of 1000 actinobacteria strains.</title>
        <authorList>
            <person name="Klenk H.-P."/>
        </authorList>
    </citation>
    <scope>NUCLEOTIDE SEQUENCE [LARGE SCALE GENOMIC DNA]</scope>
    <source>
        <strain evidence="13 14">DSM 4813</strain>
    </source>
</reference>
<evidence type="ECO:0000256" key="8">
    <source>
        <dbReference type="ARBA" id="ARBA00023136"/>
    </source>
</evidence>
<dbReference type="InterPro" id="IPR048254">
    <property type="entry name" value="CDP_ALCOHOL_P_TRANSF_CS"/>
</dbReference>
<dbReference type="Pfam" id="PF01066">
    <property type="entry name" value="CDP-OH_P_transf"/>
    <property type="match status" value="1"/>
</dbReference>
<dbReference type="AlphaFoldDB" id="A0A542ZVJ6"/>
<evidence type="ECO:0000256" key="2">
    <source>
        <dbReference type="ARBA" id="ARBA00010441"/>
    </source>
</evidence>
<keyword evidence="4 11" id="KW-0808">Transferase</keyword>
<keyword evidence="14" id="KW-1185">Reference proteome</keyword>
<keyword evidence="10" id="KW-1208">Phospholipid metabolism</keyword>
<dbReference type="GO" id="GO:0046474">
    <property type="term" value="P:glycerophospholipid biosynthetic process"/>
    <property type="evidence" value="ECO:0007669"/>
    <property type="project" value="TreeGrafter"/>
</dbReference>
<evidence type="ECO:0000256" key="7">
    <source>
        <dbReference type="ARBA" id="ARBA00023098"/>
    </source>
</evidence>
<keyword evidence="7" id="KW-0443">Lipid metabolism</keyword>
<feature type="transmembrane region" description="Helical" evidence="12">
    <location>
        <begin position="134"/>
        <end position="153"/>
    </location>
</feature>
<dbReference type="PROSITE" id="PS00379">
    <property type="entry name" value="CDP_ALCOHOL_P_TRANSF"/>
    <property type="match status" value="1"/>
</dbReference>
<dbReference type="GO" id="GO:0016020">
    <property type="term" value="C:membrane"/>
    <property type="evidence" value="ECO:0007669"/>
    <property type="project" value="UniProtKB-SubCell"/>
</dbReference>
<dbReference type="InterPro" id="IPR043130">
    <property type="entry name" value="CDP-OH_PTrfase_TM_dom"/>
</dbReference>
<evidence type="ECO:0000256" key="1">
    <source>
        <dbReference type="ARBA" id="ARBA00004141"/>
    </source>
</evidence>
<feature type="transmembrane region" description="Helical" evidence="12">
    <location>
        <begin position="165"/>
        <end position="186"/>
    </location>
</feature>
<dbReference type="InterPro" id="IPR050324">
    <property type="entry name" value="CDP-alcohol_PTase-I"/>
</dbReference>
<sequence>MSAPEDAERFAAASDRIVTLPNAISAARLVLVVVFGVLVAQGEHIAAVVILAIAGFSDWADGALARKLDQVSKLGQTLDPIADRLLIFVALLAMGYRDLVPWWLVITVLVREVMLAAVLMGLRRIGRGPFAVTLAGKAGTFLLMVAFPILLLANVNGAIGTAAWIAGWAFMYWGVIVYWVAGLSYVRHGLRILRAPATPSGAAT</sequence>
<evidence type="ECO:0000256" key="4">
    <source>
        <dbReference type="ARBA" id="ARBA00022679"/>
    </source>
</evidence>
<organism evidence="13 14">
    <name type="scientific">Rarobacter faecitabidus</name>
    <dbReference type="NCBI Taxonomy" id="13243"/>
    <lineage>
        <taxon>Bacteria</taxon>
        <taxon>Bacillati</taxon>
        <taxon>Actinomycetota</taxon>
        <taxon>Actinomycetes</taxon>
        <taxon>Micrococcales</taxon>
        <taxon>Rarobacteraceae</taxon>
        <taxon>Rarobacter</taxon>
    </lineage>
</organism>
<evidence type="ECO:0000256" key="6">
    <source>
        <dbReference type="ARBA" id="ARBA00022989"/>
    </source>
</evidence>
<evidence type="ECO:0000256" key="3">
    <source>
        <dbReference type="ARBA" id="ARBA00022516"/>
    </source>
</evidence>
<comment type="subcellular location">
    <subcellularLocation>
        <location evidence="1">Membrane</location>
        <topology evidence="1">Multi-pass membrane protein</topology>
    </subcellularLocation>
</comment>
<keyword evidence="5 12" id="KW-0812">Transmembrane</keyword>
<dbReference type="Proteomes" id="UP000315389">
    <property type="component" value="Unassembled WGS sequence"/>
</dbReference>
<dbReference type="RefSeq" id="WP_142119295.1">
    <property type="nucleotide sequence ID" value="NZ_BAAASV010000003.1"/>
</dbReference>
<name>A0A542ZVJ6_RARFA</name>
<dbReference type="InterPro" id="IPR004570">
    <property type="entry name" value="Phosphatidylglycerol_P_synth"/>
</dbReference>
<protein>
    <submittedName>
        <fullName evidence="13">CDP-diacylglycerol-phosphatidylglycerol phosphatidyltransferase</fullName>
    </submittedName>
</protein>
<keyword evidence="8 12" id="KW-0472">Membrane</keyword>
<dbReference type="PIRSF" id="PIRSF000847">
    <property type="entry name" value="Phos_ph_gly_syn"/>
    <property type="match status" value="1"/>
</dbReference>
<evidence type="ECO:0000256" key="5">
    <source>
        <dbReference type="ARBA" id="ARBA00022692"/>
    </source>
</evidence>
<keyword evidence="6 12" id="KW-1133">Transmembrane helix</keyword>
<dbReference type="OrthoDB" id="9796672at2"/>
<feature type="transmembrane region" description="Helical" evidence="12">
    <location>
        <begin position="102"/>
        <end position="122"/>
    </location>
</feature>
<evidence type="ECO:0000313" key="13">
    <source>
        <dbReference type="EMBL" id="TQL64387.1"/>
    </source>
</evidence>
<gene>
    <name evidence="13" type="ORF">FB461_0889</name>
</gene>
<evidence type="ECO:0000256" key="11">
    <source>
        <dbReference type="RuleBase" id="RU003750"/>
    </source>
</evidence>
<comment type="caution">
    <text evidence="13">The sequence shown here is derived from an EMBL/GenBank/DDBJ whole genome shotgun (WGS) entry which is preliminary data.</text>
</comment>
<evidence type="ECO:0000313" key="14">
    <source>
        <dbReference type="Proteomes" id="UP000315389"/>
    </source>
</evidence>
<evidence type="ECO:0000256" key="12">
    <source>
        <dbReference type="SAM" id="Phobius"/>
    </source>
</evidence>